<dbReference type="Gene3D" id="3.40.50.720">
    <property type="entry name" value="NAD(P)-binding Rossmann-like Domain"/>
    <property type="match status" value="1"/>
</dbReference>
<evidence type="ECO:0000313" key="8">
    <source>
        <dbReference type="EMBL" id="OAA51798.1"/>
    </source>
</evidence>
<keyword evidence="6" id="KW-0472">Membrane</keyword>
<evidence type="ECO:0000256" key="5">
    <source>
        <dbReference type="ARBA" id="ARBA00023128"/>
    </source>
</evidence>
<keyword evidence="4" id="KW-0809">Transit peptide</keyword>
<gene>
    <name evidence="8" type="ORF">NOR_00391</name>
</gene>
<sequence length="235" mass="24965">MSAAIIGSTGLVGSHILSNLLDGDVFRPVHTITRRPPEPKSANLNSIVDADTTKWAAALSGLSPVPAAVFSALGTTRAQAGGLENQRKIDHDLNIELAKAAKEAGVKIFVFISSAGSDGFLSNWAPYTKMKKGVENAVKELGFDHAIVLRPGMILGERETSRTAEGIAQAAVRALGKIHKEFQDALGQDADAIARAAIEAAHMASQDKAPQPFWVIEGHEILKLGRAEKETKAEE</sequence>
<evidence type="ECO:0000256" key="3">
    <source>
        <dbReference type="ARBA" id="ARBA00022787"/>
    </source>
</evidence>
<comment type="caution">
    <text evidence="8">The sequence shown here is derived from an EMBL/GenBank/DDBJ whole genome shotgun (WGS) entry which is preliminary data.</text>
</comment>
<dbReference type="EMBL" id="AZHC01000001">
    <property type="protein sequence ID" value="OAA51798.1"/>
    <property type="molecule type" value="Genomic_DNA"/>
</dbReference>
<dbReference type="PANTHER" id="PTHR14097:SF7">
    <property type="entry name" value="OXIDOREDUCTASE HTATIP2"/>
    <property type="match status" value="1"/>
</dbReference>
<keyword evidence="5" id="KW-0496">Mitochondrion</keyword>
<dbReference type="Proteomes" id="UP000243498">
    <property type="component" value="Unassembled WGS sequence"/>
</dbReference>
<reference evidence="8 9" key="1">
    <citation type="journal article" date="2016" name="Genome Biol. Evol.">
        <title>Divergent and convergent evolution of fungal pathogenicity.</title>
        <authorList>
            <person name="Shang Y."/>
            <person name="Xiao G."/>
            <person name="Zheng P."/>
            <person name="Cen K."/>
            <person name="Zhan S."/>
            <person name="Wang C."/>
        </authorList>
    </citation>
    <scope>NUCLEOTIDE SEQUENCE [LARGE SCALE GENOMIC DNA]</scope>
    <source>
        <strain evidence="8 9">RCEF 4871</strain>
    </source>
</reference>
<evidence type="ECO:0000256" key="6">
    <source>
        <dbReference type="ARBA" id="ARBA00023136"/>
    </source>
</evidence>
<keyword evidence="3" id="KW-1000">Mitochondrion outer membrane</keyword>
<accession>A0A162K0R6</accession>
<dbReference type="OrthoDB" id="430436at2759"/>
<evidence type="ECO:0000256" key="4">
    <source>
        <dbReference type="ARBA" id="ARBA00022946"/>
    </source>
</evidence>
<dbReference type="SUPFAM" id="SSF51735">
    <property type="entry name" value="NAD(P)-binding Rossmann-fold domains"/>
    <property type="match status" value="1"/>
</dbReference>
<dbReference type="Pfam" id="PF13460">
    <property type="entry name" value="NAD_binding_10"/>
    <property type="match status" value="1"/>
</dbReference>
<evidence type="ECO:0000259" key="7">
    <source>
        <dbReference type="Pfam" id="PF13460"/>
    </source>
</evidence>
<comment type="similarity">
    <text evidence="2">Belongs to the FMP52 family.</text>
</comment>
<dbReference type="PANTHER" id="PTHR14097">
    <property type="entry name" value="OXIDOREDUCTASE HTATIP2"/>
    <property type="match status" value="1"/>
</dbReference>
<feature type="domain" description="NAD(P)-binding" evidence="7">
    <location>
        <begin position="7"/>
        <end position="162"/>
    </location>
</feature>
<dbReference type="OMA" id="LGRTEWP"/>
<organism evidence="8 9">
    <name type="scientific">Metarhizium rileyi (strain RCEF 4871)</name>
    <name type="common">Nomuraea rileyi</name>
    <dbReference type="NCBI Taxonomy" id="1649241"/>
    <lineage>
        <taxon>Eukaryota</taxon>
        <taxon>Fungi</taxon>
        <taxon>Dikarya</taxon>
        <taxon>Ascomycota</taxon>
        <taxon>Pezizomycotina</taxon>
        <taxon>Sordariomycetes</taxon>
        <taxon>Hypocreomycetidae</taxon>
        <taxon>Hypocreales</taxon>
        <taxon>Clavicipitaceae</taxon>
        <taxon>Metarhizium</taxon>
    </lineage>
</organism>
<dbReference type="InterPro" id="IPR016040">
    <property type="entry name" value="NAD(P)-bd_dom"/>
</dbReference>
<dbReference type="InterPro" id="IPR036291">
    <property type="entry name" value="NAD(P)-bd_dom_sf"/>
</dbReference>
<dbReference type="STRING" id="1081105.A0A162K0R6"/>
<comment type="subcellular location">
    <subcellularLocation>
        <location evidence="1">Mitochondrion outer membrane</location>
        <topology evidence="1">Peripheral membrane protein</topology>
    </subcellularLocation>
</comment>
<keyword evidence="9" id="KW-1185">Reference proteome</keyword>
<dbReference type="AlphaFoldDB" id="A0A162K0R6"/>
<evidence type="ECO:0000313" key="9">
    <source>
        <dbReference type="Proteomes" id="UP000243498"/>
    </source>
</evidence>
<evidence type="ECO:0000256" key="1">
    <source>
        <dbReference type="ARBA" id="ARBA00004450"/>
    </source>
</evidence>
<dbReference type="GO" id="GO:0051170">
    <property type="term" value="P:import into nucleus"/>
    <property type="evidence" value="ECO:0007669"/>
    <property type="project" value="TreeGrafter"/>
</dbReference>
<evidence type="ECO:0000256" key="2">
    <source>
        <dbReference type="ARBA" id="ARBA00006617"/>
    </source>
</evidence>
<name>A0A162K0R6_METRR</name>
<proteinExistence type="inferred from homology"/>
<dbReference type="FunFam" id="3.40.50.720:FF:000366">
    <property type="entry name" value="Protein FMP52, mitochondrial"/>
    <property type="match status" value="1"/>
</dbReference>
<protein>
    <submittedName>
        <fullName evidence="8">NAD dependent epimerase/dehydratase family protein</fullName>
    </submittedName>
</protein>
<dbReference type="GO" id="GO:0005741">
    <property type="term" value="C:mitochondrial outer membrane"/>
    <property type="evidence" value="ECO:0007669"/>
    <property type="project" value="UniProtKB-SubCell"/>
</dbReference>